<feature type="transmembrane region" description="Helical" evidence="1">
    <location>
        <begin position="152"/>
        <end position="172"/>
    </location>
</feature>
<comment type="caution">
    <text evidence="2">The sequence shown here is derived from an EMBL/GenBank/DDBJ whole genome shotgun (WGS) entry which is preliminary data.</text>
</comment>
<feature type="transmembrane region" description="Helical" evidence="1">
    <location>
        <begin position="35"/>
        <end position="59"/>
    </location>
</feature>
<dbReference type="Proteomes" id="UP001050975">
    <property type="component" value="Unassembled WGS sequence"/>
</dbReference>
<feature type="transmembrane region" description="Helical" evidence="1">
    <location>
        <begin position="93"/>
        <end position="116"/>
    </location>
</feature>
<protein>
    <submittedName>
        <fullName evidence="2">Uncharacterized protein</fullName>
    </submittedName>
</protein>
<feature type="transmembrane region" description="Helical" evidence="1">
    <location>
        <begin position="66"/>
        <end position="87"/>
    </location>
</feature>
<evidence type="ECO:0000313" key="2">
    <source>
        <dbReference type="EMBL" id="GET40955.1"/>
    </source>
</evidence>
<keyword evidence="3" id="KW-1185">Reference proteome</keyword>
<reference evidence="2" key="1">
    <citation type="submission" date="2019-10" db="EMBL/GenBank/DDBJ databases">
        <title>Draft genome sequece of Microseira wollei NIES-4236.</title>
        <authorList>
            <person name="Yamaguchi H."/>
            <person name="Suzuki S."/>
            <person name="Kawachi M."/>
        </authorList>
    </citation>
    <scope>NUCLEOTIDE SEQUENCE</scope>
    <source>
        <strain evidence="2">NIES-4236</strain>
    </source>
</reference>
<name>A0AAV3XGE7_9CYAN</name>
<keyword evidence="1" id="KW-1133">Transmembrane helix</keyword>
<keyword evidence="1" id="KW-0812">Transmembrane</keyword>
<dbReference type="RefSeq" id="WP_226587185.1">
    <property type="nucleotide sequence ID" value="NZ_BLAY01000105.1"/>
</dbReference>
<sequence>MTETALNKFWELVWGAIALDTSAFEQIQVVPFGTITALLIALIAGFSQAIGQGIVLFINRVKPIRFILSLIIAALLFAFSYIFWVLSTWVASIILFALYPSLTAFTAIASVLGLAYAPQILSFFVALPYLGVPISVILSLWSFLAFLTGLKVALGLGTWQTFWCSVLGWVVFQIFQRTIGRPLITLGRWLETTAAGVNLVTNLQALEEIVQTGLQRRIATRVRQRGGKR</sequence>
<dbReference type="EMBL" id="BLAY01000105">
    <property type="protein sequence ID" value="GET40955.1"/>
    <property type="molecule type" value="Genomic_DNA"/>
</dbReference>
<organism evidence="2 3">
    <name type="scientific">Microseira wollei NIES-4236</name>
    <dbReference type="NCBI Taxonomy" id="2530354"/>
    <lineage>
        <taxon>Bacteria</taxon>
        <taxon>Bacillati</taxon>
        <taxon>Cyanobacteriota</taxon>
        <taxon>Cyanophyceae</taxon>
        <taxon>Oscillatoriophycideae</taxon>
        <taxon>Aerosakkonematales</taxon>
        <taxon>Aerosakkonemataceae</taxon>
        <taxon>Microseira</taxon>
    </lineage>
</organism>
<gene>
    <name evidence="2" type="ORF">MiSe_57670</name>
</gene>
<keyword evidence="1" id="KW-0472">Membrane</keyword>
<evidence type="ECO:0000313" key="3">
    <source>
        <dbReference type="Proteomes" id="UP001050975"/>
    </source>
</evidence>
<feature type="transmembrane region" description="Helical" evidence="1">
    <location>
        <begin position="123"/>
        <end position="146"/>
    </location>
</feature>
<accession>A0AAV3XGE7</accession>
<evidence type="ECO:0000256" key="1">
    <source>
        <dbReference type="SAM" id="Phobius"/>
    </source>
</evidence>
<proteinExistence type="predicted"/>
<dbReference type="AlphaFoldDB" id="A0AAV3XGE7"/>